<accession>A0A0C2XAT5</accession>
<keyword evidence="2" id="KW-1185">Reference proteome</keyword>
<dbReference type="STRING" id="933852.A0A0C2XAT5"/>
<sequence length="342" mass="38768">MDLSVVAASAERGEHDIENEMVFTSNPGFRFHDSRGFESGDIIELDKVKAFIMQRSREQKMENRLHAIWYCIPVDDSRPFTAAEKQFFSTFGTGNSPVIALFTKFDALDTKAFSVLRQENLSRADARSGAPKRAISDFNQQHLSTFYDQLYPPKRHVYLRDMNKEGADCNELIRQTAGALDSEFLESLLVSTQENSLELCTEFAFRRTVLPVLVKVMGEKPRLSPLKETLTAKEVQKLVIGIFTWFPRLVVKSTHKIQQVILLGMAVTLSAQHSFFLRDRGISSAFTVALQRYAVSPQRQSVTLAVQDISAELSPLPLETEWEEKTLRALMQVVQDNRLGTQ</sequence>
<proteinExistence type="predicted"/>
<dbReference type="OrthoDB" id="59699at2759"/>
<dbReference type="Proteomes" id="UP000054097">
    <property type="component" value="Unassembled WGS sequence"/>
</dbReference>
<dbReference type="HOGENOM" id="CLU_023805_6_2_1"/>
<evidence type="ECO:0008006" key="3">
    <source>
        <dbReference type="Google" id="ProtNLM"/>
    </source>
</evidence>
<dbReference type="Gene3D" id="3.40.50.300">
    <property type="entry name" value="P-loop containing nucleotide triphosphate hydrolases"/>
    <property type="match status" value="1"/>
</dbReference>
<organism evidence="1 2">
    <name type="scientific">Serendipita vermifera MAFF 305830</name>
    <dbReference type="NCBI Taxonomy" id="933852"/>
    <lineage>
        <taxon>Eukaryota</taxon>
        <taxon>Fungi</taxon>
        <taxon>Dikarya</taxon>
        <taxon>Basidiomycota</taxon>
        <taxon>Agaricomycotina</taxon>
        <taxon>Agaricomycetes</taxon>
        <taxon>Sebacinales</taxon>
        <taxon>Serendipitaceae</taxon>
        <taxon>Serendipita</taxon>
    </lineage>
</organism>
<dbReference type="EMBL" id="KN824307">
    <property type="protein sequence ID" value="KIM26307.1"/>
    <property type="molecule type" value="Genomic_DNA"/>
</dbReference>
<reference evidence="1 2" key="1">
    <citation type="submission" date="2014-04" db="EMBL/GenBank/DDBJ databases">
        <authorList>
            <consortium name="DOE Joint Genome Institute"/>
            <person name="Kuo A."/>
            <person name="Zuccaro A."/>
            <person name="Kohler A."/>
            <person name="Nagy L.G."/>
            <person name="Floudas D."/>
            <person name="Copeland A."/>
            <person name="Barry K.W."/>
            <person name="Cichocki N."/>
            <person name="Veneault-Fourrey C."/>
            <person name="LaButti K."/>
            <person name="Lindquist E.A."/>
            <person name="Lipzen A."/>
            <person name="Lundell T."/>
            <person name="Morin E."/>
            <person name="Murat C."/>
            <person name="Sun H."/>
            <person name="Tunlid A."/>
            <person name="Henrissat B."/>
            <person name="Grigoriev I.V."/>
            <person name="Hibbett D.S."/>
            <person name="Martin F."/>
            <person name="Nordberg H.P."/>
            <person name="Cantor M.N."/>
            <person name="Hua S.X."/>
        </authorList>
    </citation>
    <scope>NUCLEOTIDE SEQUENCE [LARGE SCALE GENOMIC DNA]</scope>
    <source>
        <strain evidence="1 2">MAFF 305830</strain>
    </source>
</reference>
<dbReference type="AlphaFoldDB" id="A0A0C2XAT5"/>
<reference evidence="2" key="2">
    <citation type="submission" date="2015-01" db="EMBL/GenBank/DDBJ databases">
        <title>Evolutionary Origins and Diversification of the Mycorrhizal Mutualists.</title>
        <authorList>
            <consortium name="DOE Joint Genome Institute"/>
            <consortium name="Mycorrhizal Genomics Consortium"/>
            <person name="Kohler A."/>
            <person name="Kuo A."/>
            <person name="Nagy L.G."/>
            <person name="Floudas D."/>
            <person name="Copeland A."/>
            <person name="Barry K.W."/>
            <person name="Cichocki N."/>
            <person name="Veneault-Fourrey C."/>
            <person name="LaButti K."/>
            <person name="Lindquist E.A."/>
            <person name="Lipzen A."/>
            <person name="Lundell T."/>
            <person name="Morin E."/>
            <person name="Murat C."/>
            <person name="Riley R."/>
            <person name="Ohm R."/>
            <person name="Sun H."/>
            <person name="Tunlid A."/>
            <person name="Henrissat B."/>
            <person name="Grigoriev I.V."/>
            <person name="Hibbett D.S."/>
            <person name="Martin F."/>
        </authorList>
    </citation>
    <scope>NUCLEOTIDE SEQUENCE [LARGE SCALE GENOMIC DNA]</scope>
    <source>
        <strain evidence="2">MAFF 305830</strain>
    </source>
</reference>
<evidence type="ECO:0000313" key="1">
    <source>
        <dbReference type="EMBL" id="KIM26307.1"/>
    </source>
</evidence>
<evidence type="ECO:0000313" key="2">
    <source>
        <dbReference type="Proteomes" id="UP000054097"/>
    </source>
</evidence>
<gene>
    <name evidence="1" type="ORF">M408DRAFT_330670</name>
</gene>
<dbReference type="InterPro" id="IPR027417">
    <property type="entry name" value="P-loop_NTPase"/>
</dbReference>
<protein>
    <recommendedName>
        <fullName evidence="3">G domain-containing protein</fullName>
    </recommendedName>
</protein>
<name>A0A0C2XAT5_SERVB</name>